<accession>A0A016SMI3</accession>
<dbReference type="Proteomes" id="UP000024635">
    <property type="component" value="Unassembled WGS sequence"/>
</dbReference>
<evidence type="ECO:0000313" key="2">
    <source>
        <dbReference type="Proteomes" id="UP000024635"/>
    </source>
</evidence>
<comment type="caution">
    <text evidence="1">The sequence shown here is derived from an EMBL/GenBank/DDBJ whole genome shotgun (WGS) entry which is preliminary data.</text>
</comment>
<evidence type="ECO:0000313" key="1">
    <source>
        <dbReference type="EMBL" id="EYB91850.1"/>
    </source>
</evidence>
<dbReference type="AlphaFoldDB" id="A0A016SMI3"/>
<name>A0A016SMI3_9BILA</name>
<gene>
    <name evidence="1" type="primary">Acey_s0201.g1739</name>
    <name evidence="1" type="ORF">Y032_0201g1739</name>
</gene>
<reference evidence="2" key="1">
    <citation type="journal article" date="2015" name="Nat. Genet.">
        <title>The genome and transcriptome of the zoonotic hookworm Ancylostoma ceylanicum identify infection-specific gene families.</title>
        <authorList>
            <person name="Schwarz E.M."/>
            <person name="Hu Y."/>
            <person name="Antoshechkin I."/>
            <person name="Miller M.M."/>
            <person name="Sternberg P.W."/>
            <person name="Aroian R.V."/>
        </authorList>
    </citation>
    <scope>NUCLEOTIDE SEQUENCE</scope>
    <source>
        <strain evidence="2">HY135</strain>
    </source>
</reference>
<protein>
    <submittedName>
        <fullName evidence="1">Uncharacterized protein</fullName>
    </submittedName>
</protein>
<keyword evidence="2" id="KW-1185">Reference proteome</keyword>
<dbReference type="EMBL" id="JARK01001537">
    <property type="protein sequence ID" value="EYB91850.1"/>
    <property type="molecule type" value="Genomic_DNA"/>
</dbReference>
<sequence length="97" mass="11101">MLLLATHEVVIFRYWPTFRRLRLRQSLKESNRFVKVFGQTPLQSDPDLDCTRKSRITRVATLSPLHKSVDLLRSSTTAEHVGLGNSMRHSAISHISS</sequence>
<organism evidence="1 2">
    <name type="scientific">Ancylostoma ceylanicum</name>
    <dbReference type="NCBI Taxonomy" id="53326"/>
    <lineage>
        <taxon>Eukaryota</taxon>
        <taxon>Metazoa</taxon>
        <taxon>Ecdysozoa</taxon>
        <taxon>Nematoda</taxon>
        <taxon>Chromadorea</taxon>
        <taxon>Rhabditida</taxon>
        <taxon>Rhabditina</taxon>
        <taxon>Rhabditomorpha</taxon>
        <taxon>Strongyloidea</taxon>
        <taxon>Ancylostomatidae</taxon>
        <taxon>Ancylostomatinae</taxon>
        <taxon>Ancylostoma</taxon>
    </lineage>
</organism>
<proteinExistence type="predicted"/>